<evidence type="ECO:0000259" key="1">
    <source>
        <dbReference type="Pfam" id="PF13924"/>
    </source>
</evidence>
<dbReference type="Pfam" id="PF13924">
    <property type="entry name" value="Lipocalin_5"/>
    <property type="match status" value="1"/>
</dbReference>
<name>A0A848J0E8_9BACT</name>
<dbReference type="AlphaFoldDB" id="A0A848J0E8"/>
<proteinExistence type="predicted"/>
<dbReference type="RefSeq" id="WP_169681490.1">
    <property type="nucleotide sequence ID" value="NZ_JABBNU010000006.1"/>
</dbReference>
<accession>A0A848J0E8</accession>
<organism evidence="2 3">
    <name type="scientific">Marinigracilibium pacificum</name>
    <dbReference type="NCBI Taxonomy" id="2729599"/>
    <lineage>
        <taxon>Bacteria</taxon>
        <taxon>Pseudomonadati</taxon>
        <taxon>Bacteroidota</taxon>
        <taxon>Cytophagia</taxon>
        <taxon>Cytophagales</taxon>
        <taxon>Flammeovirgaceae</taxon>
        <taxon>Marinigracilibium</taxon>
    </lineage>
</organism>
<dbReference type="Proteomes" id="UP000559010">
    <property type="component" value="Unassembled WGS sequence"/>
</dbReference>
<comment type="caution">
    <text evidence="2">The sequence shown here is derived from an EMBL/GenBank/DDBJ whole genome shotgun (WGS) entry which is preliminary data.</text>
</comment>
<dbReference type="EMBL" id="JABBNU010000006">
    <property type="protein sequence ID" value="NMM48995.1"/>
    <property type="molecule type" value="Genomic_DNA"/>
</dbReference>
<dbReference type="InterPro" id="IPR024311">
    <property type="entry name" value="Lipocalin-like"/>
</dbReference>
<keyword evidence="3" id="KW-1185">Reference proteome</keyword>
<feature type="domain" description="Lipocalin-like" evidence="1">
    <location>
        <begin position="8"/>
        <end position="143"/>
    </location>
</feature>
<sequence length="144" mass="16558">MEVRDKLIGAWRLVEWVFENEETGEKQHFYGDAPDGLLVFDDSGWMSVQIAKEPRQALNSESFDSGITEELAEAYKTYMGYFGTYEETDPGVLKHTVQNSLFPNWKGDIHIRYASFNNEILTLSTPPTNTNDGPISFKVRWKKQ</sequence>
<gene>
    <name evidence="2" type="ORF">HH304_11340</name>
</gene>
<evidence type="ECO:0000313" key="3">
    <source>
        <dbReference type="Proteomes" id="UP000559010"/>
    </source>
</evidence>
<reference evidence="2 3" key="1">
    <citation type="submission" date="2020-04" db="EMBL/GenBank/DDBJ databases">
        <title>Flammeovirgaceae bacterium KN852 isolated from deep sea.</title>
        <authorList>
            <person name="Zhang D.-C."/>
        </authorList>
    </citation>
    <scope>NUCLEOTIDE SEQUENCE [LARGE SCALE GENOMIC DNA]</scope>
    <source>
        <strain evidence="2 3">KN852</strain>
    </source>
</reference>
<protein>
    <submittedName>
        <fullName evidence="2">Lipocalin-like domain-containing protein</fullName>
    </submittedName>
</protein>
<evidence type="ECO:0000313" key="2">
    <source>
        <dbReference type="EMBL" id="NMM48995.1"/>
    </source>
</evidence>